<accession>A0A382UIG4</accession>
<dbReference type="EMBL" id="UINC01144508">
    <property type="protein sequence ID" value="SVD34063.1"/>
    <property type="molecule type" value="Genomic_DNA"/>
</dbReference>
<sequence length="22" mass="2443">MFNPHNFLFIVLASTFVLGCGD</sequence>
<name>A0A382UIG4_9ZZZZ</name>
<protein>
    <submittedName>
        <fullName evidence="1">Uncharacterized protein</fullName>
    </submittedName>
</protein>
<organism evidence="1">
    <name type="scientific">marine metagenome</name>
    <dbReference type="NCBI Taxonomy" id="408172"/>
    <lineage>
        <taxon>unclassified sequences</taxon>
        <taxon>metagenomes</taxon>
        <taxon>ecological metagenomes</taxon>
    </lineage>
</organism>
<gene>
    <name evidence="1" type="ORF">METZ01_LOCUS386917</name>
</gene>
<feature type="non-terminal residue" evidence="1">
    <location>
        <position position="22"/>
    </location>
</feature>
<proteinExistence type="predicted"/>
<reference evidence="1" key="1">
    <citation type="submission" date="2018-05" db="EMBL/GenBank/DDBJ databases">
        <authorList>
            <person name="Lanie J.A."/>
            <person name="Ng W.-L."/>
            <person name="Kazmierczak K.M."/>
            <person name="Andrzejewski T.M."/>
            <person name="Davidsen T.M."/>
            <person name="Wayne K.J."/>
            <person name="Tettelin H."/>
            <person name="Glass J.I."/>
            <person name="Rusch D."/>
            <person name="Podicherti R."/>
            <person name="Tsui H.-C.T."/>
            <person name="Winkler M.E."/>
        </authorList>
    </citation>
    <scope>NUCLEOTIDE SEQUENCE</scope>
</reference>
<evidence type="ECO:0000313" key="1">
    <source>
        <dbReference type="EMBL" id="SVD34063.1"/>
    </source>
</evidence>
<dbReference type="AlphaFoldDB" id="A0A382UIG4"/>
<feature type="non-terminal residue" evidence="1">
    <location>
        <position position="1"/>
    </location>
</feature>